<dbReference type="AlphaFoldDB" id="A0A2A3L4R2"/>
<organism evidence="1 2">
    <name type="scientific">Mycobacterium avium subsp. hominissuis</name>
    <dbReference type="NCBI Taxonomy" id="439334"/>
    <lineage>
        <taxon>Bacteria</taxon>
        <taxon>Bacillati</taxon>
        <taxon>Actinomycetota</taxon>
        <taxon>Actinomycetes</taxon>
        <taxon>Mycobacteriales</taxon>
        <taxon>Mycobacteriaceae</taxon>
        <taxon>Mycobacterium</taxon>
        <taxon>Mycobacterium avium complex (MAC)</taxon>
    </lineage>
</organism>
<comment type="caution">
    <text evidence="1">The sequence shown here is derived from an EMBL/GenBank/DDBJ whole genome shotgun (WGS) entry which is preliminary data.</text>
</comment>
<name>A0A2A3L4R2_MYCAV</name>
<dbReference type="EMBL" id="LBGZ01000122">
    <property type="protein sequence ID" value="PBJ31704.1"/>
    <property type="molecule type" value="Genomic_DNA"/>
</dbReference>
<protein>
    <submittedName>
        <fullName evidence="1">Uncharacterized protein</fullName>
    </submittedName>
</protein>
<proteinExistence type="predicted"/>
<gene>
    <name evidence="1" type="ORF">XV03_19585</name>
</gene>
<evidence type="ECO:0000313" key="2">
    <source>
        <dbReference type="Proteomes" id="UP000218842"/>
    </source>
</evidence>
<dbReference type="RefSeq" id="WP_084023958.1">
    <property type="nucleotide sequence ID" value="NZ_BDNI01000043.1"/>
</dbReference>
<evidence type="ECO:0000313" key="1">
    <source>
        <dbReference type="EMBL" id="PBJ31704.1"/>
    </source>
</evidence>
<dbReference type="Proteomes" id="UP000218842">
    <property type="component" value="Unassembled WGS sequence"/>
</dbReference>
<reference evidence="1 2" key="1">
    <citation type="journal article" date="2017" name="Genome Biol. Evol.">
        <title>Population Structure and Local Adaptation of MAC Lung Disease Agent Mycobacterium avium subsp. hominissuis.</title>
        <authorList>
            <person name="Yano H."/>
            <person name="Iwamoto T."/>
            <person name="Nishiuchi Y."/>
            <person name="Nakajima C."/>
            <person name="Starkova D.A."/>
            <person name="Mokrousov I."/>
            <person name="Narvskaya O."/>
            <person name="Yoshida S."/>
            <person name="Arikawa K."/>
            <person name="Nakanishi N."/>
            <person name="Osaki K."/>
            <person name="Nakagawa I."/>
            <person name="Ato M."/>
            <person name="Suzuki Y."/>
            <person name="Maruyama F."/>
        </authorList>
    </citation>
    <scope>NUCLEOTIDE SEQUENCE [LARGE SCALE GENOMIC DNA]</scope>
    <source>
        <strain evidence="1 2">OCU466</strain>
    </source>
</reference>
<sequence>MSSTPPPPHTPPPLQYPGSGARVGHRLRPVAIAVIIAVVLLIAAAVTAAIVLTGTANRPKPSPMLPSSQPAMAAPARSCIPQPPNPPDPLVRVPRTARCVAVALTSADPITIAQGISITPAPGWMQLDQGPDWVILHNADSSAQMYVAVKPARGTDVVAVLQADINQLISRSSGALSNMKNLSGPDTKTLQSANFQQQASIDYTAEVSTQQGTIPVLGVFAELLNTSNQLSAFINYRQSGNATTRAASDGGMMIQSME</sequence>
<accession>A0A2A3L4R2</accession>